<accession>A0A5J9WA24</accession>
<dbReference type="AlphaFoldDB" id="A0A5J9WA24"/>
<name>A0A5J9WA24_9POAL</name>
<reference evidence="1 2" key="1">
    <citation type="journal article" date="2019" name="Sci. Rep.">
        <title>A high-quality genome of Eragrostis curvula grass provides insights into Poaceae evolution and supports new strategies to enhance forage quality.</title>
        <authorList>
            <person name="Carballo J."/>
            <person name="Santos B.A.C.M."/>
            <person name="Zappacosta D."/>
            <person name="Garbus I."/>
            <person name="Selva J.P."/>
            <person name="Gallo C.A."/>
            <person name="Diaz A."/>
            <person name="Albertini E."/>
            <person name="Caccamo M."/>
            <person name="Echenique V."/>
        </authorList>
    </citation>
    <scope>NUCLEOTIDE SEQUENCE [LARGE SCALE GENOMIC DNA]</scope>
    <source>
        <strain evidence="2">cv. Victoria</strain>
        <tissue evidence="1">Leaf</tissue>
    </source>
</reference>
<proteinExistence type="predicted"/>
<organism evidence="1 2">
    <name type="scientific">Eragrostis curvula</name>
    <name type="common">weeping love grass</name>
    <dbReference type="NCBI Taxonomy" id="38414"/>
    <lineage>
        <taxon>Eukaryota</taxon>
        <taxon>Viridiplantae</taxon>
        <taxon>Streptophyta</taxon>
        <taxon>Embryophyta</taxon>
        <taxon>Tracheophyta</taxon>
        <taxon>Spermatophyta</taxon>
        <taxon>Magnoliopsida</taxon>
        <taxon>Liliopsida</taxon>
        <taxon>Poales</taxon>
        <taxon>Poaceae</taxon>
        <taxon>PACMAD clade</taxon>
        <taxon>Chloridoideae</taxon>
        <taxon>Eragrostideae</taxon>
        <taxon>Eragrostidinae</taxon>
        <taxon>Eragrostis</taxon>
    </lineage>
</organism>
<evidence type="ECO:0000313" key="1">
    <source>
        <dbReference type="EMBL" id="TVU45018.1"/>
    </source>
</evidence>
<dbReference type="EMBL" id="RWGY01000004">
    <property type="protein sequence ID" value="TVU45018.1"/>
    <property type="molecule type" value="Genomic_DNA"/>
</dbReference>
<keyword evidence="2" id="KW-1185">Reference proteome</keyword>
<sequence>MGVEKEIRRRYLHPYQIRAGHHCFNRFENVSSILEWNTLCEDSYVAAGSCMNYEAISIDFQDVELNMRGKLRYEW</sequence>
<dbReference type="Gramene" id="TVU45018">
    <property type="protein sequence ID" value="TVU45018"/>
    <property type="gene ID" value="EJB05_04487"/>
</dbReference>
<evidence type="ECO:0000313" key="2">
    <source>
        <dbReference type="Proteomes" id="UP000324897"/>
    </source>
</evidence>
<dbReference type="Proteomes" id="UP000324897">
    <property type="component" value="Chromosome 5"/>
</dbReference>
<comment type="caution">
    <text evidence="1">The sequence shown here is derived from an EMBL/GenBank/DDBJ whole genome shotgun (WGS) entry which is preliminary data.</text>
</comment>
<gene>
    <name evidence="1" type="ORF">EJB05_04487</name>
</gene>
<protein>
    <submittedName>
        <fullName evidence="1">Uncharacterized protein</fullName>
    </submittedName>
</protein>